<feature type="chain" id="PRO_5019034455" evidence="1">
    <location>
        <begin position="26"/>
        <end position="310"/>
    </location>
</feature>
<organism evidence="4 5">
    <name type="scientific">Atlantibacter subterraneus</name>
    <dbReference type="NCBI Taxonomy" id="255519"/>
    <lineage>
        <taxon>Bacteria</taxon>
        <taxon>Pseudomonadati</taxon>
        <taxon>Pseudomonadota</taxon>
        <taxon>Gammaproteobacteria</taxon>
        <taxon>Enterobacterales</taxon>
        <taxon>Enterobacteriaceae</taxon>
        <taxon>Atlantibacter</taxon>
    </lineage>
</organism>
<feature type="domain" description="Fimbrial-type adhesion" evidence="2">
    <location>
        <begin position="182"/>
        <end position="310"/>
    </location>
</feature>
<dbReference type="GO" id="GO:0007155">
    <property type="term" value="P:cell adhesion"/>
    <property type="evidence" value="ECO:0007669"/>
    <property type="project" value="InterPro"/>
</dbReference>
<dbReference type="AlphaFoldDB" id="A0A427V8B4"/>
<evidence type="ECO:0000313" key="5">
    <source>
        <dbReference type="Proteomes" id="UP000275331"/>
    </source>
</evidence>
<proteinExistence type="predicted"/>
<sequence length="310" mass="32838">MNNHFYTFLLRVFLLFLSGVCSANADGAVCTVNMPKVTYSFDFGNIVVPPNAKVGDVLAQQYQGSSYDTEIICSPGTGTIYNTMVAPWMTTTNINAVYATNIPGVGIRIVTTGGFPYSSDGGARQYYQYPGLYLHAYVGGAYFYIIKTGDITNGGTLNTGLAGQTLDELRNSAVDVILGNATISLPACNFNNGNPIDVDFGSAVAVTDVAAGTVEKPIDYTLTCNYDNFGLKLKILGTGASFDNDLLKTNINEMGIKVTANGTALPLNTDLNFASAAAKPALKAILTQQPGARLPTGAFNASATMRVEYQ</sequence>
<evidence type="ECO:0000313" key="4">
    <source>
        <dbReference type="EMBL" id="RSE29025.1"/>
    </source>
</evidence>
<feature type="signal peptide" evidence="1">
    <location>
        <begin position="1"/>
        <end position="25"/>
    </location>
</feature>
<dbReference type="OrthoDB" id="6564832at2"/>
<protein>
    <submittedName>
        <fullName evidence="4">MrfF</fullName>
    </submittedName>
</protein>
<dbReference type="InterPro" id="IPR036937">
    <property type="entry name" value="Adhesion_dom_fimbrial_sf"/>
</dbReference>
<name>A0A427V8B4_9ENTR</name>
<feature type="domain" description="MrkD-like receptor binding" evidence="3">
    <location>
        <begin position="41"/>
        <end position="161"/>
    </location>
</feature>
<gene>
    <name evidence="4" type="ORF">EGT71_00455</name>
</gene>
<dbReference type="Gene3D" id="2.60.40.1090">
    <property type="entry name" value="Fimbrial-type adhesion domain"/>
    <property type="match status" value="1"/>
</dbReference>
<evidence type="ECO:0000259" key="2">
    <source>
        <dbReference type="Pfam" id="PF00419"/>
    </source>
</evidence>
<dbReference type="GO" id="GO:0009289">
    <property type="term" value="C:pilus"/>
    <property type="evidence" value="ECO:0007669"/>
    <property type="project" value="InterPro"/>
</dbReference>
<dbReference type="RefSeq" id="WP_125292079.1">
    <property type="nucleotide sequence ID" value="NZ_JAPTZM010000001.1"/>
</dbReference>
<dbReference type="Gene3D" id="2.60.40.3310">
    <property type="match status" value="1"/>
</dbReference>
<dbReference type="Proteomes" id="UP000275331">
    <property type="component" value="Unassembled WGS sequence"/>
</dbReference>
<dbReference type="InterPro" id="IPR000259">
    <property type="entry name" value="Adhesion_dom_fimbrial"/>
</dbReference>
<dbReference type="InterPro" id="IPR054160">
    <property type="entry name" value="MrkD_recept-bd"/>
</dbReference>
<evidence type="ECO:0000256" key="1">
    <source>
        <dbReference type="SAM" id="SignalP"/>
    </source>
</evidence>
<reference evidence="4 5" key="1">
    <citation type="submission" date="2018-10" db="EMBL/GenBank/DDBJ databases">
        <title>Transmission dynamics of multidrug resistant bacteria on intensive care unit surfaces.</title>
        <authorList>
            <person name="D'Souza A.W."/>
            <person name="Potter R.F."/>
            <person name="Wallace M."/>
            <person name="Shupe A."/>
            <person name="Patel S."/>
            <person name="Sun S."/>
            <person name="Gul D."/>
            <person name="Kwon J.H."/>
            <person name="Andleeb S."/>
            <person name="Burnham C.-A.D."/>
            <person name="Dantas G."/>
        </authorList>
    </citation>
    <scope>NUCLEOTIDE SEQUENCE [LARGE SCALE GENOMIC DNA]</scope>
    <source>
        <strain evidence="4 5">AS_373</strain>
    </source>
</reference>
<evidence type="ECO:0000259" key="3">
    <source>
        <dbReference type="Pfam" id="PF22003"/>
    </source>
</evidence>
<keyword evidence="1" id="KW-0732">Signal</keyword>
<dbReference type="EMBL" id="RHXB01000001">
    <property type="protein sequence ID" value="RSE29025.1"/>
    <property type="molecule type" value="Genomic_DNA"/>
</dbReference>
<accession>A0A427V8B4</accession>
<dbReference type="Pfam" id="PF22003">
    <property type="entry name" value="MrkDrd"/>
    <property type="match status" value="1"/>
</dbReference>
<dbReference type="Pfam" id="PF00419">
    <property type="entry name" value="Fimbrial"/>
    <property type="match status" value="1"/>
</dbReference>
<comment type="caution">
    <text evidence="4">The sequence shown here is derived from an EMBL/GenBank/DDBJ whole genome shotgun (WGS) entry which is preliminary data.</text>
</comment>
<dbReference type="InterPro" id="IPR008966">
    <property type="entry name" value="Adhesion_dom_sf"/>
</dbReference>
<dbReference type="SUPFAM" id="SSF49401">
    <property type="entry name" value="Bacterial adhesins"/>
    <property type="match status" value="1"/>
</dbReference>